<dbReference type="CDD" id="cd00130">
    <property type="entry name" value="PAS"/>
    <property type="match status" value="4"/>
</dbReference>
<dbReference type="SUPFAM" id="SSF55874">
    <property type="entry name" value="ATPase domain of HSP90 chaperone/DNA topoisomerase II/histidine kinase"/>
    <property type="match status" value="1"/>
</dbReference>
<accession>A0A3S0H3G2</accession>
<evidence type="ECO:0000259" key="8">
    <source>
        <dbReference type="PROSITE" id="PS50112"/>
    </source>
</evidence>
<dbReference type="PANTHER" id="PTHR43304:SF1">
    <property type="entry name" value="PAC DOMAIN-CONTAINING PROTEIN"/>
    <property type="match status" value="1"/>
</dbReference>
<feature type="domain" description="PAC" evidence="9">
    <location>
        <begin position="345"/>
        <end position="402"/>
    </location>
</feature>
<keyword evidence="5" id="KW-0418">Kinase</keyword>
<gene>
    <name evidence="10" type="ORF">EJV47_21415</name>
</gene>
<dbReference type="AlphaFoldDB" id="A0A3S0H3G2"/>
<feature type="domain" description="PAC" evidence="9">
    <location>
        <begin position="748"/>
        <end position="800"/>
    </location>
</feature>
<dbReference type="PROSITE" id="PS50109">
    <property type="entry name" value="HIS_KIN"/>
    <property type="match status" value="1"/>
</dbReference>
<dbReference type="InterPro" id="IPR000014">
    <property type="entry name" value="PAS"/>
</dbReference>
<evidence type="ECO:0000256" key="5">
    <source>
        <dbReference type="ARBA" id="ARBA00022777"/>
    </source>
</evidence>
<dbReference type="SMART" id="SM00086">
    <property type="entry name" value="PAC"/>
    <property type="match status" value="5"/>
</dbReference>
<dbReference type="Gene3D" id="3.30.450.20">
    <property type="entry name" value="PAS domain"/>
    <property type="match status" value="7"/>
</dbReference>
<sequence>MVPPTTSSDYLSLFRYLPGNFLLLAPDAAATIVDHTARHAAVSMKSRAEVVGRPLFEAYPAADQNQADVLRASLEHVRRHLEPHTMPLIRYDLERPAAQGGGLEERYWQATHHPILDEQGRLRFILQETEDVTERHQQMQRELAESANQTRFLLEELPLMMWTTRPDGTADYQNPWWLRFTGRTLAQARDWGWLNDIHPDDQPAVGAAWQQALATGLDYQVEYRLRRHDGQYRWLLVQAVARRDAGGRITAWVGTGTDIHEQKLSQQQLTEKDRLLQQILQLLPAQVATLSGPEHVYTFLNERSTALLGSQARPGVPAASVLPELARNGMAELLDQVYRTGQAVQLNEVPMPQPPAADGSVALRYFDGSFQALTDEQGTPTGILVFGVDVTRRVQAQQRAAELQAEVRQQAEQFRLLVESLPLYVYITDPEGRMLYVNPQRQAYTGQEAAQALAHWEEPVHPEDQPRMRELFDQGRRRRQPWSGEYRLRGRNGEYRWVLTHAVPLLDAAGQVQRWYGSSVDMHDQRQLLQELEQKDEQLQRMLRGLPAIVNTMEGPEHRYTYVSPQMQALGGERVQLGRRVADAQPELAEQGFVQVLDEVYRTGEPYTALEQRVDLLSPATGQLETRYFSFSYQLLPALAHRPETRGILAFAVDMTEQVLARQRAEELQAEVNQRSEQLRRMTEALPAVSFILSPDMRLEYVSPQWHQVTGYPAGTDIDAVWPTLMHPDDQAPTRAVYAQAIARNAPLEFEYRLLHPDGQYRWQVCRAVPELGADGQAVRWYGTLVDNHAQRELQQELLRSEAQFRFMAESIPQVVWTAQPDGRLDYLNQRWTELTGTSVEHALRFGWAELVPAELATTIVGKFMAAMQSGQDYEQESPLRARSGEYRWFLHRATPMRNPEGQVLKWFGTSTDIHDFKQAQQQLQAQNAELRRINQDLDNFVYTASHDLKQPVTNMAGIFQELMRTATFADPAAHTLMGMFEHALHQMHGTIQDLSDVVQVQRQHEQLPAEAIELLPFTREVIRGLQSQAEALGAGFELDFAAVPALQFVRPNLKSILYNLLSNALKYAVPGRPPRVRLSTALAPGGVPVLRVQDNGLGIDLARHHKELFQMFRRFHDHVEGSGMGLYLVNRIVQQLGGYLAVESEVQTGTVFQLYLPGTLPAALAAPPAPAGQPLTAPETRIPG</sequence>
<dbReference type="Gene3D" id="1.10.287.130">
    <property type="match status" value="1"/>
</dbReference>
<dbReference type="InterPro" id="IPR013656">
    <property type="entry name" value="PAS_4"/>
</dbReference>
<feature type="domain" description="PAC" evidence="9">
    <location>
        <begin position="219"/>
        <end position="271"/>
    </location>
</feature>
<dbReference type="GO" id="GO:0000155">
    <property type="term" value="F:phosphorelay sensor kinase activity"/>
    <property type="evidence" value="ECO:0007669"/>
    <property type="project" value="InterPro"/>
</dbReference>
<dbReference type="InterPro" id="IPR000700">
    <property type="entry name" value="PAS-assoc_C"/>
</dbReference>
<dbReference type="CDD" id="cd00082">
    <property type="entry name" value="HisKA"/>
    <property type="match status" value="1"/>
</dbReference>
<evidence type="ECO:0000256" key="3">
    <source>
        <dbReference type="ARBA" id="ARBA00022553"/>
    </source>
</evidence>
<dbReference type="PANTHER" id="PTHR43304">
    <property type="entry name" value="PHYTOCHROME-LIKE PROTEIN CPH1"/>
    <property type="match status" value="1"/>
</dbReference>
<keyword evidence="3" id="KW-0597">Phosphoprotein</keyword>
<dbReference type="Gene3D" id="3.30.565.10">
    <property type="entry name" value="Histidine kinase-like ATPase, C-terminal domain"/>
    <property type="match status" value="1"/>
</dbReference>
<dbReference type="InterPro" id="IPR004358">
    <property type="entry name" value="Sig_transdc_His_kin-like_C"/>
</dbReference>
<dbReference type="PROSITE" id="PS50112">
    <property type="entry name" value="PAS"/>
    <property type="match status" value="3"/>
</dbReference>
<evidence type="ECO:0000256" key="6">
    <source>
        <dbReference type="SAM" id="Coils"/>
    </source>
</evidence>
<feature type="coiled-coil region" evidence="6">
    <location>
        <begin position="129"/>
        <end position="156"/>
    </location>
</feature>
<dbReference type="Pfam" id="PF08447">
    <property type="entry name" value="PAS_3"/>
    <property type="match status" value="3"/>
</dbReference>
<dbReference type="Proteomes" id="UP000282184">
    <property type="component" value="Unassembled WGS sequence"/>
</dbReference>
<dbReference type="PROSITE" id="PS50113">
    <property type="entry name" value="PAC"/>
    <property type="match status" value="5"/>
</dbReference>
<evidence type="ECO:0000256" key="2">
    <source>
        <dbReference type="ARBA" id="ARBA00012438"/>
    </source>
</evidence>
<dbReference type="InterPro" id="IPR003594">
    <property type="entry name" value="HATPase_dom"/>
</dbReference>
<feature type="domain" description="Histidine kinase" evidence="7">
    <location>
        <begin position="944"/>
        <end position="1161"/>
    </location>
</feature>
<dbReference type="RefSeq" id="WP_126695259.1">
    <property type="nucleotide sequence ID" value="NZ_RXOF01000015.1"/>
</dbReference>
<keyword evidence="11" id="KW-1185">Reference proteome</keyword>
<dbReference type="InterPro" id="IPR001610">
    <property type="entry name" value="PAC"/>
</dbReference>
<dbReference type="EC" id="2.7.13.3" evidence="2"/>
<proteinExistence type="predicted"/>
<evidence type="ECO:0000259" key="7">
    <source>
        <dbReference type="PROSITE" id="PS50109"/>
    </source>
</evidence>
<dbReference type="InterPro" id="IPR003661">
    <property type="entry name" value="HisK_dim/P_dom"/>
</dbReference>
<feature type="domain" description="PAS" evidence="8">
    <location>
        <begin position="675"/>
        <end position="745"/>
    </location>
</feature>
<dbReference type="PRINTS" id="PR00344">
    <property type="entry name" value="BCTRLSENSOR"/>
</dbReference>
<keyword evidence="6" id="KW-0175">Coiled coil</keyword>
<comment type="caution">
    <text evidence="10">The sequence shown here is derived from an EMBL/GenBank/DDBJ whole genome shotgun (WGS) entry which is preliminary data.</text>
</comment>
<dbReference type="InterPro" id="IPR036097">
    <property type="entry name" value="HisK_dim/P_sf"/>
</dbReference>
<dbReference type="EMBL" id="RXOF01000015">
    <property type="protein sequence ID" value="RTQ46514.1"/>
    <property type="molecule type" value="Genomic_DNA"/>
</dbReference>
<evidence type="ECO:0000259" key="9">
    <source>
        <dbReference type="PROSITE" id="PS50113"/>
    </source>
</evidence>
<dbReference type="SMART" id="SM00387">
    <property type="entry name" value="HATPase_c"/>
    <property type="match status" value="1"/>
</dbReference>
<comment type="catalytic activity">
    <reaction evidence="1">
        <text>ATP + protein L-histidine = ADP + protein N-phospho-L-histidine.</text>
        <dbReference type="EC" id="2.7.13.3"/>
    </reaction>
</comment>
<dbReference type="OrthoDB" id="9766459at2"/>
<dbReference type="SUPFAM" id="SSF47384">
    <property type="entry name" value="Homodimeric domain of signal transducing histidine kinase"/>
    <property type="match status" value="1"/>
</dbReference>
<dbReference type="SUPFAM" id="SSF55785">
    <property type="entry name" value="PYP-like sensor domain (PAS domain)"/>
    <property type="match status" value="6"/>
</dbReference>
<name>A0A3S0H3G2_9BACT</name>
<dbReference type="SMART" id="SM00091">
    <property type="entry name" value="PAS"/>
    <property type="match status" value="6"/>
</dbReference>
<dbReference type="Pfam" id="PF02518">
    <property type="entry name" value="HATPase_c"/>
    <property type="match status" value="1"/>
</dbReference>
<reference evidence="10 11" key="1">
    <citation type="submission" date="2018-12" db="EMBL/GenBank/DDBJ databases">
        <title>Hymenobacter gummosus sp. nov., isolated from a spring.</title>
        <authorList>
            <person name="Nie L."/>
        </authorList>
    </citation>
    <scope>NUCLEOTIDE SEQUENCE [LARGE SCALE GENOMIC DNA]</scope>
    <source>
        <strain evidence="10 11">KCTC 52166</strain>
    </source>
</reference>
<protein>
    <recommendedName>
        <fullName evidence="2">histidine kinase</fullName>
        <ecNumber evidence="2">2.7.13.3</ecNumber>
    </recommendedName>
</protein>
<dbReference type="FunFam" id="3.30.450.20:FF:000099">
    <property type="entry name" value="Sensory box sensor histidine kinase"/>
    <property type="match status" value="3"/>
</dbReference>
<dbReference type="NCBIfam" id="TIGR00229">
    <property type="entry name" value="sensory_box"/>
    <property type="match status" value="4"/>
</dbReference>
<dbReference type="InterPro" id="IPR035965">
    <property type="entry name" value="PAS-like_dom_sf"/>
</dbReference>
<evidence type="ECO:0000313" key="10">
    <source>
        <dbReference type="EMBL" id="RTQ46514.1"/>
    </source>
</evidence>
<dbReference type="InterPro" id="IPR052162">
    <property type="entry name" value="Sensor_kinase/Photoreceptor"/>
</dbReference>
<dbReference type="InterPro" id="IPR036890">
    <property type="entry name" value="HATPase_C_sf"/>
</dbReference>
<dbReference type="Pfam" id="PF08448">
    <property type="entry name" value="PAS_4"/>
    <property type="match status" value="3"/>
</dbReference>
<feature type="domain" description="PAS" evidence="8">
    <location>
        <begin position="410"/>
        <end position="479"/>
    </location>
</feature>
<dbReference type="InterPro" id="IPR013655">
    <property type="entry name" value="PAS_fold_3"/>
</dbReference>
<dbReference type="InterPro" id="IPR005467">
    <property type="entry name" value="His_kinase_dom"/>
</dbReference>
<evidence type="ECO:0000256" key="4">
    <source>
        <dbReference type="ARBA" id="ARBA00022679"/>
    </source>
</evidence>
<evidence type="ECO:0000313" key="11">
    <source>
        <dbReference type="Proteomes" id="UP000282184"/>
    </source>
</evidence>
<organism evidence="10 11">
    <name type="scientific">Hymenobacter gummosus</name>
    <dbReference type="NCBI Taxonomy" id="1776032"/>
    <lineage>
        <taxon>Bacteria</taxon>
        <taxon>Pseudomonadati</taxon>
        <taxon>Bacteroidota</taxon>
        <taxon>Cytophagia</taxon>
        <taxon>Cytophagales</taxon>
        <taxon>Hymenobacteraceae</taxon>
        <taxon>Hymenobacter</taxon>
    </lineage>
</organism>
<feature type="domain" description="PAC" evidence="9">
    <location>
        <begin position="482"/>
        <end position="534"/>
    </location>
</feature>
<feature type="domain" description="PAC" evidence="9">
    <location>
        <begin position="874"/>
        <end position="926"/>
    </location>
</feature>
<keyword evidence="4" id="KW-0808">Transferase</keyword>
<evidence type="ECO:0000256" key="1">
    <source>
        <dbReference type="ARBA" id="ARBA00000085"/>
    </source>
</evidence>
<feature type="domain" description="PAS" evidence="8">
    <location>
        <begin position="801"/>
        <end position="844"/>
    </location>
</feature>